<reference evidence="7" key="1">
    <citation type="journal article" date="2019" name="Int. J. Syst. Evol. Microbiol.">
        <title>The Global Catalogue of Microorganisms (GCM) 10K type strain sequencing project: providing services to taxonomists for standard genome sequencing and annotation.</title>
        <authorList>
            <consortium name="The Broad Institute Genomics Platform"/>
            <consortium name="The Broad Institute Genome Sequencing Center for Infectious Disease"/>
            <person name="Wu L."/>
            <person name="Ma J."/>
        </authorList>
    </citation>
    <scope>NUCLEOTIDE SEQUENCE [LARGE SCALE GENOMIC DNA]</scope>
    <source>
        <strain evidence="7">JCM 15577</strain>
    </source>
</reference>
<dbReference type="PANTHER" id="PTHR30055:SF234">
    <property type="entry name" value="HTH-TYPE TRANSCRIPTIONAL REGULATOR BETI"/>
    <property type="match status" value="1"/>
</dbReference>
<dbReference type="Gene3D" id="1.10.357.10">
    <property type="entry name" value="Tetracycline Repressor, domain 2"/>
    <property type="match status" value="1"/>
</dbReference>
<proteinExistence type="predicted"/>
<dbReference type="Pfam" id="PF17918">
    <property type="entry name" value="TetR_C_15"/>
    <property type="match status" value="1"/>
</dbReference>
<dbReference type="EMBL" id="BAAAPL010000002">
    <property type="protein sequence ID" value="GAA1706116.1"/>
    <property type="molecule type" value="Genomic_DNA"/>
</dbReference>
<evidence type="ECO:0000256" key="4">
    <source>
        <dbReference type="PROSITE-ProRule" id="PRU00335"/>
    </source>
</evidence>
<evidence type="ECO:0000256" key="1">
    <source>
        <dbReference type="ARBA" id="ARBA00023015"/>
    </source>
</evidence>
<evidence type="ECO:0000256" key="2">
    <source>
        <dbReference type="ARBA" id="ARBA00023125"/>
    </source>
</evidence>
<organism evidence="6 7">
    <name type="scientific">Microbacterium sediminicola</name>
    <dbReference type="NCBI Taxonomy" id="415210"/>
    <lineage>
        <taxon>Bacteria</taxon>
        <taxon>Bacillati</taxon>
        <taxon>Actinomycetota</taxon>
        <taxon>Actinomycetes</taxon>
        <taxon>Micrococcales</taxon>
        <taxon>Microbacteriaceae</taxon>
        <taxon>Microbacterium</taxon>
    </lineage>
</organism>
<dbReference type="InterPro" id="IPR009057">
    <property type="entry name" value="Homeodomain-like_sf"/>
</dbReference>
<keyword evidence="2 4" id="KW-0238">DNA-binding</keyword>
<evidence type="ECO:0000256" key="3">
    <source>
        <dbReference type="ARBA" id="ARBA00023163"/>
    </source>
</evidence>
<sequence>MTLDLSVEPDWSRIPLQRQPRQQRSRDKVARALAAASRIASDEGVDALTLPRVADDAGVSVGALYQYLPDREAIVRALVDEYHARLETLMAETVALTRASTPPADPIAHVIGAVIEIYRDRGAARGLATASGPEIDADRRDHKTRMAAATAELLSASGLAADGADAQARARIAFLTADAVLHDAFAAPPEVRERLLGELRDLLHRYLRP</sequence>
<accession>A0ABP4ULH8</accession>
<dbReference type="SUPFAM" id="SSF46689">
    <property type="entry name" value="Homeodomain-like"/>
    <property type="match status" value="1"/>
</dbReference>
<dbReference type="Proteomes" id="UP001501690">
    <property type="component" value="Unassembled WGS sequence"/>
</dbReference>
<gene>
    <name evidence="6" type="ORF">GCM10009808_25150</name>
</gene>
<dbReference type="InterPro" id="IPR050109">
    <property type="entry name" value="HTH-type_TetR-like_transc_reg"/>
</dbReference>
<dbReference type="InterPro" id="IPR001647">
    <property type="entry name" value="HTH_TetR"/>
</dbReference>
<dbReference type="RefSeq" id="WP_344073174.1">
    <property type="nucleotide sequence ID" value="NZ_BAAAPL010000002.1"/>
</dbReference>
<evidence type="ECO:0000259" key="5">
    <source>
        <dbReference type="PROSITE" id="PS50977"/>
    </source>
</evidence>
<comment type="caution">
    <text evidence="6">The sequence shown here is derived from an EMBL/GenBank/DDBJ whole genome shotgun (WGS) entry which is preliminary data.</text>
</comment>
<name>A0ABP4ULH8_9MICO</name>
<dbReference type="PANTHER" id="PTHR30055">
    <property type="entry name" value="HTH-TYPE TRANSCRIPTIONAL REGULATOR RUTR"/>
    <property type="match status" value="1"/>
</dbReference>
<dbReference type="PRINTS" id="PR00455">
    <property type="entry name" value="HTHTETR"/>
</dbReference>
<evidence type="ECO:0000313" key="6">
    <source>
        <dbReference type="EMBL" id="GAA1706116.1"/>
    </source>
</evidence>
<dbReference type="InterPro" id="IPR041669">
    <property type="entry name" value="TetR_C_15"/>
</dbReference>
<keyword evidence="1" id="KW-0805">Transcription regulation</keyword>
<protein>
    <submittedName>
        <fullName evidence="6">TetR family transcriptional regulator</fullName>
    </submittedName>
</protein>
<feature type="domain" description="HTH tetR-type" evidence="5">
    <location>
        <begin position="26"/>
        <end position="86"/>
    </location>
</feature>
<feature type="DNA-binding region" description="H-T-H motif" evidence="4">
    <location>
        <begin position="49"/>
        <end position="68"/>
    </location>
</feature>
<evidence type="ECO:0000313" key="7">
    <source>
        <dbReference type="Proteomes" id="UP001501690"/>
    </source>
</evidence>
<dbReference type="Pfam" id="PF00440">
    <property type="entry name" value="TetR_N"/>
    <property type="match status" value="1"/>
</dbReference>
<keyword evidence="7" id="KW-1185">Reference proteome</keyword>
<dbReference type="PROSITE" id="PS50977">
    <property type="entry name" value="HTH_TETR_2"/>
    <property type="match status" value="1"/>
</dbReference>
<keyword evidence="3" id="KW-0804">Transcription</keyword>